<name>A0A8G0KSP4_9FLAO</name>
<gene>
    <name evidence="1" type="ORF">JJC05_04170</name>
</gene>
<proteinExistence type="predicted"/>
<evidence type="ECO:0000313" key="1">
    <source>
        <dbReference type="EMBL" id="QYS89482.1"/>
    </source>
</evidence>
<reference evidence="1" key="1">
    <citation type="submission" date="2020-12" db="EMBL/GenBank/DDBJ databases">
        <title>Genome sequencing of genetic groups of Flavobacterium columnare.</title>
        <authorList>
            <person name="Waldbieser G.C."/>
            <person name="Griffin M.J."/>
            <person name="LaFrentz B.R."/>
        </authorList>
    </citation>
    <scope>NUCLEOTIDE SEQUENCE</scope>
    <source>
        <strain evidence="1">90-106</strain>
    </source>
</reference>
<dbReference type="Proteomes" id="UP000824721">
    <property type="component" value="Chromosome"/>
</dbReference>
<dbReference type="PANTHER" id="PTHR46246">
    <property type="entry name" value="GUANOSINE-3',5'-BIS(DIPHOSPHATE) 3'-PYROPHOSPHOHYDROLASE MESH1"/>
    <property type="match status" value="1"/>
</dbReference>
<sequence length="256" mass="30217">MYKRLNKMEFDYYILNNRLYRYEKGRNFKGEIKNFEVFENNAWVANSKYIKSFMNHYATGWIDERDAISDLEFALDKLSISLYNYVKDFAIESHKFQKYGIYNYDVHLINVVSVLFRNDILLSYKNYNLLASAWLHDILEDTTISKEEFIDRFGESIYETVWSLTDGDGNTREEKKSKMYSKLIHNQDGIIVKLADRIANLEFSIINQNMNHVVKYLNENDALNISLKNHIKTELGNKLLNQLSKLVEYANNCVSS</sequence>
<dbReference type="GO" id="GO:0008893">
    <property type="term" value="F:guanosine-3',5'-bis(diphosphate) 3'-diphosphatase activity"/>
    <property type="evidence" value="ECO:0007669"/>
    <property type="project" value="TreeGrafter"/>
</dbReference>
<dbReference type="KEGG" id="fdv:JJC05_04170"/>
<dbReference type="AlphaFoldDB" id="A0A8G0KSP4"/>
<dbReference type="InterPro" id="IPR052194">
    <property type="entry name" value="MESH1"/>
</dbReference>
<organism evidence="1">
    <name type="scientific">Flavobacterium columnare</name>
    <dbReference type="NCBI Taxonomy" id="996"/>
    <lineage>
        <taxon>Bacteria</taxon>
        <taxon>Pseudomonadati</taxon>
        <taxon>Bacteroidota</taxon>
        <taxon>Flavobacteriia</taxon>
        <taxon>Flavobacteriales</taxon>
        <taxon>Flavobacteriaceae</taxon>
        <taxon>Flavobacterium</taxon>
    </lineage>
</organism>
<accession>A0A8G0KSP4</accession>
<dbReference type="PANTHER" id="PTHR46246:SF1">
    <property type="entry name" value="GUANOSINE-3',5'-BIS(DIPHOSPHATE) 3'-PYROPHOSPHOHYDROLASE MESH1"/>
    <property type="match status" value="1"/>
</dbReference>
<dbReference type="Gene3D" id="1.10.3210.10">
    <property type="entry name" value="Hypothetical protein af1432"/>
    <property type="match status" value="1"/>
</dbReference>
<dbReference type="EMBL" id="CP067378">
    <property type="protein sequence ID" value="QYS89482.1"/>
    <property type="molecule type" value="Genomic_DNA"/>
</dbReference>
<dbReference type="SUPFAM" id="SSF109604">
    <property type="entry name" value="HD-domain/PDEase-like"/>
    <property type="match status" value="1"/>
</dbReference>
<protein>
    <submittedName>
        <fullName evidence="1">Uncharacterized protein</fullName>
    </submittedName>
</protein>